<sequence length="311" mass="31657">MIEKSDVRAAAARIAGHVRRTPVLESDAFGVPLWLKLEQTQHTGSFKARGAFNRLLAAAEDGALPPSGVVTASGGNAGLGVAYAASKLDVPARVFLPRTAPEVKVAKLRALGADVRPVGEKYADAQEAALKDAADTGALLCHAYDQPEVCAGQGTIGLELLEQTGGAFDTALIVVGGGGLMAGVATALDGEAKVVAVEPERCPTLHTALAQGEPSTVPVSGVAADSLGASRVGEIAFDVARRAGVGSVLVSDEAIVEARRALWDRHRLVAEHGTAAALAALVSGAYRPAAGERVAIVVCGANTDPSDLVRP</sequence>
<dbReference type="EMBL" id="JBHSIT010000008">
    <property type="protein sequence ID" value="MFC4911030.1"/>
    <property type="molecule type" value="Genomic_DNA"/>
</dbReference>
<dbReference type="PANTHER" id="PTHR48078">
    <property type="entry name" value="THREONINE DEHYDRATASE, MITOCHONDRIAL-RELATED"/>
    <property type="match status" value="1"/>
</dbReference>
<protein>
    <submittedName>
        <fullName evidence="5">Threonine/serine dehydratase</fullName>
    </submittedName>
</protein>
<evidence type="ECO:0000256" key="2">
    <source>
        <dbReference type="ARBA" id="ARBA00022898"/>
    </source>
</evidence>
<dbReference type="InterPro" id="IPR001926">
    <property type="entry name" value="TrpB-like_PALP"/>
</dbReference>
<keyword evidence="3" id="KW-0456">Lyase</keyword>
<dbReference type="NCBIfam" id="NF006094">
    <property type="entry name" value="PRK08246.1"/>
    <property type="match status" value="1"/>
</dbReference>
<organism evidence="5 6">
    <name type="scientific">Actinomadura gamaensis</name>
    <dbReference type="NCBI Taxonomy" id="1763541"/>
    <lineage>
        <taxon>Bacteria</taxon>
        <taxon>Bacillati</taxon>
        <taxon>Actinomycetota</taxon>
        <taxon>Actinomycetes</taxon>
        <taxon>Streptosporangiales</taxon>
        <taxon>Thermomonosporaceae</taxon>
        <taxon>Actinomadura</taxon>
    </lineage>
</organism>
<feature type="domain" description="Tryptophan synthase beta chain-like PALP" evidence="4">
    <location>
        <begin position="15"/>
        <end position="300"/>
    </location>
</feature>
<dbReference type="CDD" id="cd01562">
    <property type="entry name" value="Thr-dehyd"/>
    <property type="match status" value="1"/>
</dbReference>
<evidence type="ECO:0000256" key="1">
    <source>
        <dbReference type="ARBA" id="ARBA00001933"/>
    </source>
</evidence>
<comment type="caution">
    <text evidence="5">The sequence shown here is derived from an EMBL/GenBank/DDBJ whole genome shotgun (WGS) entry which is preliminary data.</text>
</comment>
<dbReference type="Gene3D" id="3.40.50.1100">
    <property type="match status" value="2"/>
</dbReference>
<reference evidence="6" key="1">
    <citation type="journal article" date="2019" name="Int. J. Syst. Evol. Microbiol.">
        <title>The Global Catalogue of Microorganisms (GCM) 10K type strain sequencing project: providing services to taxonomists for standard genome sequencing and annotation.</title>
        <authorList>
            <consortium name="The Broad Institute Genomics Platform"/>
            <consortium name="The Broad Institute Genome Sequencing Center for Infectious Disease"/>
            <person name="Wu L."/>
            <person name="Ma J."/>
        </authorList>
    </citation>
    <scope>NUCLEOTIDE SEQUENCE [LARGE SCALE GENOMIC DNA]</scope>
    <source>
        <strain evidence="6">KLKA75</strain>
    </source>
</reference>
<gene>
    <name evidence="5" type="ORF">ACFPCY_27230</name>
</gene>
<evidence type="ECO:0000313" key="5">
    <source>
        <dbReference type="EMBL" id="MFC4911030.1"/>
    </source>
</evidence>
<keyword evidence="6" id="KW-1185">Reference proteome</keyword>
<dbReference type="InterPro" id="IPR050147">
    <property type="entry name" value="Ser/Thr_Dehydratase"/>
</dbReference>
<dbReference type="RefSeq" id="WP_378259677.1">
    <property type="nucleotide sequence ID" value="NZ_JBHSIT010000008.1"/>
</dbReference>
<evidence type="ECO:0000259" key="4">
    <source>
        <dbReference type="Pfam" id="PF00291"/>
    </source>
</evidence>
<dbReference type="Proteomes" id="UP001595872">
    <property type="component" value="Unassembled WGS sequence"/>
</dbReference>
<dbReference type="Pfam" id="PF00291">
    <property type="entry name" value="PALP"/>
    <property type="match status" value="1"/>
</dbReference>
<dbReference type="InterPro" id="IPR036052">
    <property type="entry name" value="TrpB-like_PALP_sf"/>
</dbReference>
<dbReference type="PROSITE" id="PS00165">
    <property type="entry name" value="DEHYDRATASE_SER_THR"/>
    <property type="match status" value="1"/>
</dbReference>
<dbReference type="SUPFAM" id="SSF53686">
    <property type="entry name" value="Tryptophan synthase beta subunit-like PLP-dependent enzymes"/>
    <property type="match status" value="1"/>
</dbReference>
<accession>A0ABV9U3I5</accession>
<proteinExistence type="predicted"/>
<evidence type="ECO:0000256" key="3">
    <source>
        <dbReference type="ARBA" id="ARBA00023239"/>
    </source>
</evidence>
<dbReference type="InterPro" id="IPR000634">
    <property type="entry name" value="Ser/Thr_deHydtase_PyrdxlP-BS"/>
</dbReference>
<name>A0ABV9U3I5_9ACTN</name>
<evidence type="ECO:0000313" key="6">
    <source>
        <dbReference type="Proteomes" id="UP001595872"/>
    </source>
</evidence>
<keyword evidence="2" id="KW-0663">Pyridoxal phosphate</keyword>
<comment type="cofactor">
    <cofactor evidence="1">
        <name>pyridoxal 5'-phosphate</name>
        <dbReference type="ChEBI" id="CHEBI:597326"/>
    </cofactor>
</comment>
<dbReference type="PANTHER" id="PTHR48078:SF6">
    <property type="entry name" value="L-THREONINE DEHYDRATASE CATABOLIC TDCB"/>
    <property type="match status" value="1"/>
</dbReference>